<comment type="caution">
    <text evidence="2">The sequence shown here is derived from an EMBL/GenBank/DDBJ whole genome shotgun (WGS) entry which is preliminary data.</text>
</comment>
<dbReference type="EMBL" id="BKCG01000001">
    <property type="protein sequence ID" value="GER58591.1"/>
    <property type="molecule type" value="Genomic_DNA"/>
</dbReference>
<organism evidence="2 3">
    <name type="scientific">Patiriisocius marinus</name>
    <dbReference type="NCBI Taxonomy" id="1397112"/>
    <lineage>
        <taxon>Bacteria</taxon>
        <taxon>Pseudomonadati</taxon>
        <taxon>Bacteroidota</taxon>
        <taxon>Flavobacteriia</taxon>
        <taxon>Flavobacteriales</taxon>
        <taxon>Flavobacteriaceae</taxon>
        <taxon>Patiriisocius</taxon>
    </lineage>
</organism>
<protein>
    <submittedName>
        <fullName evidence="2">Uncharacterized protein</fullName>
    </submittedName>
</protein>
<evidence type="ECO:0000256" key="1">
    <source>
        <dbReference type="SAM" id="MobiDB-lite"/>
    </source>
</evidence>
<evidence type="ECO:0000313" key="3">
    <source>
        <dbReference type="Proteomes" id="UP000326509"/>
    </source>
</evidence>
<feature type="region of interest" description="Disordered" evidence="1">
    <location>
        <begin position="157"/>
        <end position="179"/>
    </location>
</feature>
<dbReference type="AlphaFoldDB" id="A0A5J4IYF9"/>
<sequence>MRQAIAKEIDKLAKQLLIADGDFDIANHKKTIVTLFEKLTVLEYLEKDTTQQAIKQAAALDSKSYREENWFKEPEAVPAPEHKDALVEPVMEKIKDLVAQMPKESQKVDDLLEEILPEKKYIKNDLEEFAARYQETPTFERKVQEVKPKEEPILEKREPAKGIEAPSSEQDLVKDKGISDKPKSLNDAISGSLKLGLNDRIAFTKHLFTGSADDLQRVLSQINTFTSYNEANNFIQNQVKPDYNNWVDKEEFEERFMLLLEKRFN</sequence>
<dbReference type="Proteomes" id="UP000326509">
    <property type="component" value="Unassembled WGS sequence"/>
</dbReference>
<proteinExistence type="predicted"/>
<dbReference type="RefSeq" id="WP_151672661.1">
    <property type="nucleotide sequence ID" value="NZ_BKCG01000001.1"/>
</dbReference>
<gene>
    <name evidence="2" type="ORF">ULMA_06990</name>
</gene>
<reference evidence="2 3" key="1">
    <citation type="submission" date="2019-08" db="EMBL/GenBank/DDBJ databases">
        <title>Draft genome sequence of Ulvibacter marinus type strain NBRC 109484.</title>
        <authorList>
            <person name="Kawano K."/>
            <person name="Ushijima N."/>
            <person name="Kihara M."/>
            <person name="Itoh H."/>
        </authorList>
    </citation>
    <scope>NUCLEOTIDE SEQUENCE [LARGE SCALE GENOMIC DNA]</scope>
    <source>
        <strain evidence="2 3">NBRC 109484</strain>
    </source>
</reference>
<accession>A0A5J4IYF9</accession>
<keyword evidence="3" id="KW-1185">Reference proteome</keyword>
<evidence type="ECO:0000313" key="2">
    <source>
        <dbReference type="EMBL" id="GER58591.1"/>
    </source>
</evidence>
<dbReference type="OrthoDB" id="1100725at2"/>
<name>A0A5J4IYF9_9FLAO</name>